<accession>A0A6N3T1T2</accession>
<dbReference type="Proteomes" id="UP000032673">
    <property type="component" value="Unassembled WGS sequence"/>
</dbReference>
<evidence type="ECO:0000259" key="1">
    <source>
        <dbReference type="Pfam" id="PF06114"/>
    </source>
</evidence>
<dbReference type="PANTHER" id="PTHR43236:SF1">
    <property type="entry name" value="BLL7220 PROTEIN"/>
    <property type="match status" value="1"/>
</dbReference>
<protein>
    <recommendedName>
        <fullName evidence="1">IrrE N-terminal-like domain-containing protein</fullName>
    </recommendedName>
</protein>
<name>A0A6N3T1T2_9PROT</name>
<gene>
    <name evidence="2" type="ORF">Abin_060_083</name>
    <name evidence="3" type="ORF">AIN02nite_11470</name>
</gene>
<dbReference type="Gene3D" id="1.10.10.2910">
    <property type="match status" value="1"/>
</dbReference>
<evidence type="ECO:0000313" key="3">
    <source>
        <dbReference type="EMBL" id="GEN03122.1"/>
    </source>
</evidence>
<dbReference type="PANTHER" id="PTHR43236">
    <property type="entry name" value="ANTITOXIN HIGA1"/>
    <property type="match status" value="1"/>
</dbReference>
<feature type="domain" description="IrrE N-terminal-like" evidence="1">
    <location>
        <begin position="31"/>
        <end position="154"/>
    </location>
</feature>
<organism evidence="3 5">
    <name type="scientific">Acetobacter indonesiensis</name>
    <dbReference type="NCBI Taxonomy" id="104101"/>
    <lineage>
        <taxon>Bacteria</taxon>
        <taxon>Pseudomonadati</taxon>
        <taxon>Pseudomonadota</taxon>
        <taxon>Alphaproteobacteria</taxon>
        <taxon>Acetobacterales</taxon>
        <taxon>Acetobacteraceae</taxon>
        <taxon>Acetobacter</taxon>
    </lineage>
</organism>
<comment type="caution">
    <text evidence="3">The sequence shown here is derived from an EMBL/GenBank/DDBJ whole genome shotgun (WGS) entry which is preliminary data.</text>
</comment>
<evidence type="ECO:0000313" key="2">
    <source>
        <dbReference type="EMBL" id="GAN64246.1"/>
    </source>
</evidence>
<dbReference type="AlphaFoldDB" id="A0A6N3T1T2"/>
<proteinExistence type="predicted"/>
<dbReference type="EMBL" id="BAMW01000057">
    <property type="protein sequence ID" value="GAN64246.1"/>
    <property type="molecule type" value="Genomic_DNA"/>
</dbReference>
<reference evidence="3 5" key="2">
    <citation type="submission" date="2019-07" db="EMBL/GenBank/DDBJ databases">
        <title>Whole genome shotgun sequence of Acetobacter indonesiensis NBRC 16471.</title>
        <authorList>
            <person name="Hosoyama A."/>
            <person name="Uohara A."/>
            <person name="Ohji S."/>
            <person name="Ichikawa N."/>
        </authorList>
    </citation>
    <scope>NUCLEOTIDE SEQUENCE [LARGE SCALE GENOMIC DNA]</scope>
    <source>
        <strain evidence="3 5">NBRC 16471</strain>
    </source>
</reference>
<evidence type="ECO:0000313" key="4">
    <source>
        <dbReference type="Proteomes" id="UP000032673"/>
    </source>
</evidence>
<keyword evidence="4" id="KW-1185">Reference proteome</keyword>
<dbReference type="Pfam" id="PF06114">
    <property type="entry name" value="Peptidase_M78"/>
    <property type="match status" value="1"/>
</dbReference>
<dbReference type="Proteomes" id="UP000321104">
    <property type="component" value="Unassembled WGS sequence"/>
</dbReference>
<evidence type="ECO:0000313" key="5">
    <source>
        <dbReference type="Proteomes" id="UP000321104"/>
    </source>
</evidence>
<dbReference type="InterPro" id="IPR052345">
    <property type="entry name" value="Rad_response_metalloprotease"/>
</dbReference>
<dbReference type="EMBL" id="BJXQ01000005">
    <property type="protein sequence ID" value="GEN03122.1"/>
    <property type="molecule type" value="Genomic_DNA"/>
</dbReference>
<dbReference type="InterPro" id="IPR010359">
    <property type="entry name" value="IrrE_HExxH"/>
</dbReference>
<reference evidence="2 4" key="1">
    <citation type="submission" date="2012-11" db="EMBL/GenBank/DDBJ databases">
        <title>Whole genome sequence of Acetobacter indonesiensis 5H-1.</title>
        <authorList>
            <person name="Azuma Y."/>
            <person name="Higashiura N."/>
            <person name="Hirakawa H."/>
            <person name="Matsushita K."/>
        </authorList>
    </citation>
    <scope>NUCLEOTIDE SEQUENCE [LARGE SCALE GENOMIC DNA]</scope>
    <source>
        <strain evidence="2 4">5H-1</strain>
    </source>
</reference>
<sequence length="162" mass="17996">MPDHIMTPTDVLSQHWPSAELPIDPAIIARNAGIDVEPLPVGSAPGISGEYLPLGPKGRPVIYYNADDPENRIRFTIAHELGHHFLGHGRSFRDFRENSAERYNPCEVAANRFAADILMPRVYLNVLINKKGITSLQELTNLFQVSEAAMTYRLGNLGFLST</sequence>